<reference evidence="1 2" key="1">
    <citation type="submission" date="2024-04" db="EMBL/GenBank/DDBJ databases">
        <authorList>
            <person name="Rising A."/>
            <person name="Reimegard J."/>
            <person name="Sonavane S."/>
            <person name="Akerstrom W."/>
            <person name="Nylinder S."/>
            <person name="Hedman E."/>
            <person name="Kallberg Y."/>
        </authorList>
    </citation>
    <scope>NUCLEOTIDE SEQUENCE [LARGE SCALE GENOMIC DNA]</scope>
</reference>
<proteinExistence type="predicted"/>
<evidence type="ECO:0000313" key="2">
    <source>
        <dbReference type="Proteomes" id="UP001497382"/>
    </source>
</evidence>
<gene>
    <name evidence="1" type="ORF">LARSCL_LOCUS19115</name>
</gene>
<accession>A0AAV2BFY4</accession>
<organism evidence="1 2">
    <name type="scientific">Larinioides sclopetarius</name>
    <dbReference type="NCBI Taxonomy" id="280406"/>
    <lineage>
        <taxon>Eukaryota</taxon>
        <taxon>Metazoa</taxon>
        <taxon>Ecdysozoa</taxon>
        <taxon>Arthropoda</taxon>
        <taxon>Chelicerata</taxon>
        <taxon>Arachnida</taxon>
        <taxon>Araneae</taxon>
        <taxon>Araneomorphae</taxon>
        <taxon>Entelegynae</taxon>
        <taxon>Araneoidea</taxon>
        <taxon>Araneidae</taxon>
        <taxon>Larinioides</taxon>
    </lineage>
</organism>
<dbReference type="Proteomes" id="UP001497382">
    <property type="component" value="Unassembled WGS sequence"/>
</dbReference>
<dbReference type="EMBL" id="CAXIEN010000364">
    <property type="protein sequence ID" value="CAL1295141.1"/>
    <property type="molecule type" value="Genomic_DNA"/>
</dbReference>
<dbReference type="AlphaFoldDB" id="A0AAV2BFY4"/>
<feature type="non-terminal residue" evidence="1">
    <location>
        <position position="38"/>
    </location>
</feature>
<evidence type="ECO:0000313" key="1">
    <source>
        <dbReference type="EMBL" id="CAL1295141.1"/>
    </source>
</evidence>
<protein>
    <submittedName>
        <fullName evidence="1">Uncharacterized protein</fullName>
    </submittedName>
</protein>
<keyword evidence="2" id="KW-1185">Reference proteome</keyword>
<name>A0AAV2BFY4_9ARAC</name>
<sequence length="38" mass="4347">MTNHPTKKNFDGHISFETIFGNLTHHSIFTSRPSSFVL</sequence>
<comment type="caution">
    <text evidence="1">The sequence shown here is derived from an EMBL/GenBank/DDBJ whole genome shotgun (WGS) entry which is preliminary data.</text>
</comment>